<keyword evidence="1" id="KW-1133">Transmembrane helix</keyword>
<dbReference type="NCBIfam" id="NF041390">
    <property type="entry name" value="TadE_Rv3655c"/>
    <property type="match status" value="1"/>
</dbReference>
<gene>
    <name evidence="2" type="ORF">JTE88_08425</name>
</gene>
<accession>A0ABX7II30</accession>
<evidence type="ECO:0008006" key="4">
    <source>
        <dbReference type="Google" id="ProtNLM"/>
    </source>
</evidence>
<sequence length="117" mass="12731">MSGVMVRQENGMVSVETALGMGSLIAVTLCALAPLVGWLYVTDAGHSAREIAREYALHGQDQVAVMIEHVQSDGSEVHVEREGEYVRVTVSKKLPHMLSWIGVDLSRSQLAMVEPRG</sequence>
<reference evidence="2 3" key="1">
    <citation type="submission" date="2021-02" db="EMBL/GenBank/DDBJ databases">
        <title>Complete Genome Sequence of Arcanobacterium phocisimile strain DSM 26142T from a harbour seal.</title>
        <authorList>
            <person name="Borowiak M."/>
            <person name="Alssahen M."/>
            <person name="Malorny B."/>
            <person name="Laemmler C."/>
            <person name="Siebert U."/>
            <person name="Ploetz M."/>
            <person name="Abdulmawjood A."/>
        </authorList>
    </citation>
    <scope>NUCLEOTIDE SEQUENCE [LARGE SCALE GENOMIC DNA]</scope>
    <source>
        <strain evidence="2 3">DSM 26142</strain>
    </source>
</reference>
<name>A0ABX7II30_9ACTO</name>
<evidence type="ECO:0000313" key="3">
    <source>
        <dbReference type="Proteomes" id="UP000602653"/>
    </source>
</evidence>
<feature type="transmembrane region" description="Helical" evidence="1">
    <location>
        <begin position="20"/>
        <end position="41"/>
    </location>
</feature>
<dbReference type="InterPro" id="IPR049790">
    <property type="entry name" value="Rv3655c/TadE"/>
</dbReference>
<keyword evidence="3" id="KW-1185">Reference proteome</keyword>
<evidence type="ECO:0000313" key="2">
    <source>
        <dbReference type="EMBL" id="QRV02084.1"/>
    </source>
</evidence>
<keyword evidence="1" id="KW-0472">Membrane</keyword>
<protein>
    <recommendedName>
        <fullName evidence="4">Pilus assembly protein</fullName>
    </recommendedName>
</protein>
<dbReference type="EMBL" id="CP070228">
    <property type="protein sequence ID" value="QRV02084.1"/>
    <property type="molecule type" value="Genomic_DNA"/>
</dbReference>
<dbReference type="RefSeq" id="WP_204424322.1">
    <property type="nucleotide sequence ID" value="NZ_CP070228.1"/>
</dbReference>
<keyword evidence="1" id="KW-0812">Transmembrane</keyword>
<organism evidence="2 3">
    <name type="scientific">Arcanobacterium phocisimile</name>
    <dbReference type="NCBI Taxonomy" id="1302235"/>
    <lineage>
        <taxon>Bacteria</taxon>
        <taxon>Bacillati</taxon>
        <taxon>Actinomycetota</taxon>
        <taxon>Actinomycetes</taxon>
        <taxon>Actinomycetales</taxon>
        <taxon>Actinomycetaceae</taxon>
        <taxon>Arcanobacterium</taxon>
    </lineage>
</organism>
<proteinExistence type="predicted"/>
<evidence type="ECO:0000256" key="1">
    <source>
        <dbReference type="SAM" id="Phobius"/>
    </source>
</evidence>
<dbReference type="Proteomes" id="UP000602653">
    <property type="component" value="Chromosome"/>
</dbReference>